<protein>
    <submittedName>
        <fullName evidence="2">MAK10-like protein</fullName>
    </submittedName>
</protein>
<dbReference type="Gene3D" id="2.40.70.10">
    <property type="entry name" value="Acid Proteases"/>
    <property type="match status" value="1"/>
</dbReference>
<feature type="compositionally biased region" description="Polar residues" evidence="1">
    <location>
        <begin position="102"/>
        <end position="120"/>
    </location>
</feature>
<dbReference type="AlphaFoldDB" id="A0A6L2KBT1"/>
<dbReference type="EMBL" id="BKCJ010002195">
    <property type="protein sequence ID" value="GEU46918.1"/>
    <property type="molecule type" value="Genomic_DNA"/>
</dbReference>
<evidence type="ECO:0000256" key="1">
    <source>
        <dbReference type="SAM" id="MobiDB-lite"/>
    </source>
</evidence>
<feature type="compositionally biased region" description="Polar residues" evidence="1">
    <location>
        <begin position="57"/>
        <end position="73"/>
    </location>
</feature>
<name>A0A6L2KBT1_TANCI</name>
<comment type="caution">
    <text evidence="2">The sequence shown here is derived from an EMBL/GenBank/DDBJ whole genome shotgun (WGS) entry which is preliminary data.</text>
</comment>
<feature type="region of interest" description="Disordered" evidence="1">
    <location>
        <begin position="55"/>
        <end position="155"/>
    </location>
</feature>
<feature type="compositionally biased region" description="Low complexity" evidence="1">
    <location>
        <begin position="81"/>
        <end position="101"/>
    </location>
</feature>
<evidence type="ECO:0000313" key="2">
    <source>
        <dbReference type="EMBL" id="GEU46918.1"/>
    </source>
</evidence>
<organism evidence="2">
    <name type="scientific">Tanacetum cinerariifolium</name>
    <name type="common">Dalmatian daisy</name>
    <name type="synonym">Chrysanthemum cinerariifolium</name>
    <dbReference type="NCBI Taxonomy" id="118510"/>
    <lineage>
        <taxon>Eukaryota</taxon>
        <taxon>Viridiplantae</taxon>
        <taxon>Streptophyta</taxon>
        <taxon>Embryophyta</taxon>
        <taxon>Tracheophyta</taxon>
        <taxon>Spermatophyta</taxon>
        <taxon>Magnoliopsida</taxon>
        <taxon>eudicotyledons</taxon>
        <taxon>Gunneridae</taxon>
        <taxon>Pentapetalae</taxon>
        <taxon>asterids</taxon>
        <taxon>campanulids</taxon>
        <taxon>Asterales</taxon>
        <taxon>Asteraceae</taxon>
        <taxon>Asteroideae</taxon>
        <taxon>Anthemideae</taxon>
        <taxon>Anthemidinae</taxon>
        <taxon>Tanacetum</taxon>
    </lineage>
</organism>
<dbReference type="InterPro" id="IPR021109">
    <property type="entry name" value="Peptidase_aspartic_dom_sf"/>
</dbReference>
<gene>
    <name evidence="2" type="ORF">Tci_018896</name>
</gene>
<sequence length="413" mass="47500">MEAHLSPTQPTQVNKITTSCEIYGGPHDTQYCMEDPEQAFVEYALSRTDEARCNTFKPKQNNLGDTHNPSWRSHPNLRWRQPQNSQNNFSNPPNWFQSNSSIPNHSFNNLPQSFNSQSNLEGLPNEPQNEKPEEEEEKDNPENIHVNPPTPPDPSVSFITKKVLKLNSFFESLGLVPQSSHTKLVCTKGDDGDIMFIKIVQKKDDSHKEEPKAGEQEVEYFDVLPTRSELAYHKYLMCGPIPLIFLRNPIITKGCPSNLKIPCHNGYVHVKRAYIDLNSPLNMMTHMMYNWIMRIKLDPTENSNRGISNFTGRIKRTHVFVGNFTYITNFMIVEDISSIIDHRLSQVVLGRPFIEMSNMTHDPPEGVVRFTNGNNEVAYKMPHKIEQYNSLSNLKKSTQNRSTLEIRRTKEEK</sequence>
<accession>A0A6L2KBT1</accession>
<proteinExistence type="predicted"/>
<reference evidence="2" key="1">
    <citation type="journal article" date="2019" name="Sci. Rep.">
        <title>Draft genome of Tanacetum cinerariifolium, the natural source of mosquito coil.</title>
        <authorList>
            <person name="Yamashiro T."/>
            <person name="Shiraishi A."/>
            <person name="Satake H."/>
            <person name="Nakayama K."/>
        </authorList>
    </citation>
    <scope>NUCLEOTIDE SEQUENCE</scope>
</reference>